<dbReference type="SUPFAM" id="SSF53323">
    <property type="entry name" value="Pyruvate-ferredoxin oxidoreductase, PFOR, domain III"/>
    <property type="match status" value="1"/>
</dbReference>
<name>A0ABQ0BKG6_9FIRM</name>
<keyword evidence="1" id="KW-0560">Oxidoreductase</keyword>
<dbReference type="Proteomes" id="UP001600943">
    <property type="component" value="Unassembled WGS sequence"/>
</dbReference>
<keyword evidence="4" id="KW-1185">Reference proteome</keyword>
<dbReference type="InterPro" id="IPR052554">
    <property type="entry name" value="2-oxoglutarate_synth_KorC"/>
</dbReference>
<dbReference type="PANTHER" id="PTHR42730:SF1">
    <property type="entry name" value="2-OXOGLUTARATE SYNTHASE SUBUNIT KORC"/>
    <property type="match status" value="1"/>
</dbReference>
<sequence>MTEIICAGFGGQGVLITGMILAYCGMQKGRHFTWYPSYGSEMRGGTANCNVKISEEEIASPYAKHLDILVSMNDVAIDKFEPAMKPGSVLVVNSSLLDETRVFRDDIRVVKVPATKIASNLGNPRGTNIVMLGALCKETGLFEEDFMKHSIDEYFAKKGKVNPKNALCFDEGVKAVS</sequence>
<evidence type="ECO:0000313" key="3">
    <source>
        <dbReference type="EMBL" id="GAA6411934.1"/>
    </source>
</evidence>
<evidence type="ECO:0000256" key="1">
    <source>
        <dbReference type="ARBA" id="ARBA00023002"/>
    </source>
</evidence>
<dbReference type="Gene3D" id="3.40.920.10">
    <property type="entry name" value="Pyruvate-ferredoxin oxidoreductase, PFOR, domain III"/>
    <property type="match status" value="1"/>
</dbReference>
<accession>A0ABQ0BKG6</accession>
<dbReference type="RefSeq" id="WP_390410590.1">
    <property type="nucleotide sequence ID" value="NZ_BAABYW010000002.1"/>
</dbReference>
<evidence type="ECO:0000313" key="4">
    <source>
        <dbReference type="Proteomes" id="UP001600943"/>
    </source>
</evidence>
<dbReference type="InterPro" id="IPR019752">
    <property type="entry name" value="Pyrv/ketoisovalerate_OxRed_cat"/>
</dbReference>
<organism evidence="3 4">
    <name type="scientific">Blautia hominis</name>
    <dbReference type="NCBI Taxonomy" id="2025493"/>
    <lineage>
        <taxon>Bacteria</taxon>
        <taxon>Bacillati</taxon>
        <taxon>Bacillota</taxon>
        <taxon>Clostridia</taxon>
        <taxon>Lachnospirales</taxon>
        <taxon>Lachnospiraceae</taxon>
        <taxon>Blautia</taxon>
    </lineage>
</organism>
<evidence type="ECO:0000259" key="2">
    <source>
        <dbReference type="Pfam" id="PF01558"/>
    </source>
</evidence>
<reference evidence="3 4" key="1">
    <citation type="submission" date="2024-04" db="EMBL/GenBank/DDBJ databases">
        <title>Defined microbial consortia suppress multidrug-resistant proinflammatory Enterobacteriaceae via ecological control.</title>
        <authorList>
            <person name="Furuichi M."/>
            <person name="Kawaguchi T."/>
            <person name="Pust M."/>
            <person name="Yasuma K."/>
            <person name="Plichta D."/>
            <person name="Hasegawa N."/>
            <person name="Ohya T."/>
            <person name="Bhattarai S."/>
            <person name="Sasajima S."/>
            <person name="Aoto Y."/>
            <person name="Tuganbaev T."/>
            <person name="Yaginuma M."/>
            <person name="Ueda M."/>
            <person name="Okahashi N."/>
            <person name="Amafuji K."/>
            <person name="Kiridooshi Y."/>
            <person name="Sugita K."/>
            <person name="Strazar M."/>
            <person name="Skelly A."/>
            <person name="Suda W."/>
            <person name="Hattori M."/>
            <person name="Nakamoto N."/>
            <person name="Caballero S."/>
            <person name="Norman J."/>
            <person name="Olle B."/>
            <person name="Tanoue T."/>
            <person name="Arita M."/>
            <person name="Bucci V."/>
            <person name="Atarashi K."/>
            <person name="Xavier R."/>
            <person name="Honda K."/>
        </authorList>
    </citation>
    <scope>NUCLEOTIDE SEQUENCE [LARGE SCALE GENOMIC DNA]</scope>
    <source>
        <strain evidence="4">k04-0078-D8-1</strain>
    </source>
</reference>
<proteinExistence type="predicted"/>
<dbReference type="Pfam" id="PF01558">
    <property type="entry name" value="POR"/>
    <property type="match status" value="1"/>
</dbReference>
<protein>
    <submittedName>
        <fullName evidence="3">2-oxoacid:acceptor oxidoreductase family protein</fullName>
    </submittedName>
</protein>
<dbReference type="InterPro" id="IPR002869">
    <property type="entry name" value="Pyrv_flavodox_OxRed_cen"/>
</dbReference>
<comment type="caution">
    <text evidence="3">The sequence shown here is derived from an EMBL/GenBank/DDBJ whole genome shotgun (WGS) entry which is preliminary data.</text>
</comment>
<feature type="domain" description="Pyruvate/ketoisovalerate oxidoreductase catalytic" evidence="2">
    <location>
        <begin position="10"/>
        <end position="173"/>
    </location>
</feature>
<dbReference type="PANTHER" id="PTHR42730">
    <property type="entry name" value="2-OXOGLUTARATE SYNTHASE SUBUNIT KORC"/>
    <property type="match status" value="1"/>
</dbReference>
<gene>
    <name evidence="3" type="ORF">K040078D81_60510</name>
</gene>
<dbReference type="EMBL" id="BAABYW010000002">
    <property type="protein sequence ID" value="GAA6411934.1"/>
    <property type="molecule type" value="Genomic_DNA"/>
</dbReference>